<keyword evidence="3 6" id="KW-0862">Zinc</keyword>
<keyword evidence="2 6" id="KW-0479">Metal-binding</keyword>
<dbReference type="KEGG" id="bgoe:IFJ75_00045"/>
<dbReference type="Gene3D" id="3.40.50.720">
    <property type="entry name" value="NAD(P)-binding Rossmann-like Domain"/>
    <property type="match status" value="1"/>
</dbReference>
<keyword evidence="5" id="KW-0520">NAD</keyword>
<protein>
    <submittedName>
        <fullName evidence="8">Zinc-dependent alcohol dehydrogenase family protein</fullName>
    </submittedName>
</protein>
<accession>A0A975C0S2</accession>
<sequence>MTITTRAAVLRSMGAAHPYADSRPLAVETVTLDPPGPGEVLVAIKAAGLCHSDLSVINGDRPRPLPMALGHEAAGVVEALGADVTDLAVGDHVVMVFMPSCGHCNPCAEGRPALCEPGAVANGKGELLSGGKRIHHEGEALNHHLGCSAFADRAVVSRRSLVKVDPQLPLDEAALFGCAVLTGVGAVVNTAGVRAGQSAVVVGLGGVGLASVLGAVASGASPVVAVDLSEDKLALARTLGPVQTVNAADPDAVEQVRKLTNGGADFVFEMAGSVRALDAAWRMTRRGGTTVTAGLPPPDAALPVNVVSLVGEERTLKGSYIGTCVPSRDIPRYVALYRQGRLPVDRLMSGKIPLDQINEGFDRLHAGQVVRQIVTFETA</sequence>
<evidence type="ECO:0000313" key="9">
    <source>
        <dbReference type="Proteomes" id="UP000663918"/>
    </source>
</evidence>
<dbReference type="Gene3D" id="3.90.180.10">
    <property type="entry name" value="Medium-chain alcohol dehydrogenases, catalytic domain"/>
    <property type="match status" value="1"/>
</dbReference>
<comment type="cofactor">
    <cofactor evidence="1 6">
        <name>Zn(2+)</name>
        <dbReference type="ChEBI" id="CHEBI:29105"/>
    </cofactor>
</comment>
<evidence type="ECO:0000256" key="2">
    <source>
        <dbReference type="ARBA" id="ARBA00022723"/>
    </source>
</evidence>
<evidence type="ECO:0000256" key="1">
    <source>
        <dbReference type="ARBA" id="ARBA00001947"/>
    </source>
</evidence>
<dbReference type="FunFam" id="3.40.50.720:FF:000003">
    <property type="entry name" value="S-(hydroxymethyl)glutathione dehydrogenase"/>
    <property type="match status" value="1"/>
</dbReference>
<dbReference type="GO" id="GO:0046294">
    <property type="term" value="P:formaldehyde catabolic process"/>
    <property type="evidence" value="ECO:0007669"/>
    <property type="project" value="TreeGrafter"/>
</dbReference>
<dbReference type="RefSeq" id="WP_207870545.1">
    <property type="nucleotide sequence ID" value="NZ_CP062222.1"/>
</dbReference>
<dbReference type="InterPro" id="IPR011032">
    <property type="entry name" value="GroES-like_sf"/>
</dbReference>
<dbReference type="PANTHER" id="PTHR43880:SF12">
    <property type="entry name" value="ALCOHOL DEHYDROGENASE CLASS-3"/>
    <property type="match status" value="1"/>
</dbReference>
<dbReference type="GO" id="GO:0008270">
    <property type="term" value="F:zinc ion binding"/>
    <property type="evidence" value="ECO:0007669"/>
    <property type="project" value="InterPro"/>
</dbReference>
<organism evidence="8 9">
    <name type="scientific">Brevundimonas goettingensis</name>
    <dbReference type="NCBI Taxonomy" id="2774190"/>
    <lineage>
        <taxon>Bacteria</taxon>
        <taxon>Pseudomonadati</taxon>
        <taxon>Pseudomonadota</taxon>
        <taxon>Alphaproteobacteria</taxon>
        <taxon>Caulobacterales</taxon>
        <taxon>Caulobacteraceae</taxon>
        <taxon>Brevundimonas</taxon>
    </lineage>
</organism>
<evidence type="ECO:0000259" key="7">
    <source>
        <dbReference type="SMART" id="SM00829"/>
    </source>
</evidence>
<dbReference type="InterPro" id="IPR013149">
    <property type="entry name" value="ADH-like_C"/>
</dbReference>
<keyword evidence="9" id="KW-1185">Reference proteome</keyword>
<dbReference type="InterPro" id="IPR002328">
    <property type="entry name" value="ADH_Zn_CS"/>
</dbReference>
<evidence type="ECO:0000256" key="5">
    <source>
        <dbReference type="ARBA" id="ARBA00023027"/>
    </source>
</evidence>
<dbReference type="Pfam" id="PF00107">
    <property type="entry name" value="ADH_zinc_N"/>
    <property type="match status" value="1"/>
</dbReference>
<dbReference type="PANTHER" id="PTHR43880">
    <property type="entry name" value="ALCOHOL DEHYDROGENASE"/>
    <property type="match status" value="1"/>
</dbReference>
<evidence type="ECO:0000256" key="4">
    <source>
        <dbReference type="ARBA" id="ARBA00023002"/>
    </source>
</evidence>
<dbReference type="InterPro" id="IPR013154">
    <property type="entry name" value="ADH-like_N"/>
</dbReference>
<keyword evidence="4" id="KW-0560">Oxidoreductase</keyword>
<dbReference type="InterPro" id="IPR020843">
    <property type="entry name" value="ER"/>
</dbReference>
<dbReference type="Proteomes" id="UP000663918">
    <property type="component" value="Chromosome"/>
</dbReference>
<dbReference type="GO" id="GO:0051903">
    <property type="term" value="F:S-(hydroxymethyl)glutathione dehydrogenase [NAD(P)+] activity"/>
    <property type="evidence" value="ECO:0007669"/>
    <property type="project" value="TreeGrafter"/>
</dbReference>
<dbReference type="CDD" id="cd08281">
    <property type="entry name" value="liver_ADH_like1"/>
    <property type="match status" value="1"/>
</dbReference>
<proteinExistence type="inferred from homology"/>
<dbReference type="AlphaFoldDB" id="A0A975C0S2"/>
<evidence type="ECO:0000256" key="6">
    <source>
        <dbReference type="RuleBase" id="RU361277"/>
    </source>
</evidence>
<dbReference type="SUPFAM" id="SSF50129">
    <property type="entry name" value="GroES-like"/>
    <property type="match status" value="2"/>
</dbReference>
<evidence type="ECO:0000313" key="8">
    <source>
        <dbReference type="EMBL" id="QTC91370.1"/>
    </source>
</evidence>
<dbReference type="Pfam" id="PF08240">
    <property type="entry name" value="ADH_N"/>
    <property type="match status" value="1"/>
</dbReference>
<gene>
    <name evidence="8" type="ORF">IFJ75_00045</name>
</gene>
<dbReference type="InterPro" id="IPR036291">
    <property type="entry name" value="NAD(P)-bd_dom_sf"/>
</dbReference>
<comment type="similarity">
    <text evidence="6">Belongs to the zinc-containing alcohol dehydrogenase family.</text>
</comment>
<name>A0A975C0S2_9CAUL</name>
<dbReference type="SUPFAM" id="SSF51735">
    <property type="entry name" value="NAD(P)-binding Rossmann-fold domains"/>
    <property type="match status" value="1"/>
</dbReference>
<reference evidence="8" key="1">
    <citation type="submission" date="2020-09" db="EMBL/GenBank/DDBJ databases">
        <title>Brevundimonas sp. LVF2 isolated from a puddle in Goettingen, Germany.</title>
        <authorList>
            <person name="Friedrich I."/>
            <person name="Klassen A."/>
            <person name="Hannes N."/>
            <person name="Schneider D."/>
            <person name="Hertel R."/>
            <person name="Daniel R."/>
        </authorList>
    </citation>
    <scope>NUCLEOTIDE SEQUENCE</scope>
    <source>
        <strain evidence="8">LVF2</strain>
    </source>
</reference>
<evidence type="ECO:0000256" key="3">
    <source>
        <dbReference type="ARBA" id="ARBA00022833"/>
    </source>
</evidence>
<dbReference type="PROSITE" id="PS00059">
    <property type="entry name" value="ADH_ZINC"/>
    <property type="match status" value="1"/>
</dbReference>
<feature type="domain" description="Enoyl reductase (ER)" evidence="7">
    <location>
        <begin position="20"/>
        <end position="375"/>
    </location>
</feature>
<dbReference type="GO" id="GO:0005829">
    <property type="term" value="C:cytosol"/>
    <property type="evidence" value="ECO:0007669"/>
    <property type="project" value="TreeGrafter"/>
</dbReference>
<dbReference type="EMBL" id="CP062222">
    <property type="protein sequence ID" value="QTC91370.1"/>
    <property type="molecule type" value="Genomic_DNA"/>
</dbReference>
<dbReference type="SMART" id="SM00829">
    <property type="entry name" value="PKS_ER"/>
    <property type="match status" value="1"/>
</dbReference>